<keyword evidence="1" id="KW-0812">Transmembrane</keyword>
<keyword evidence="1" id="KW-0472">Membrane</keyword>
<feature type="transmembrane region" description="Helical" evidence="1">
    <location>
        <begin position="12"/>
        <end position="37"/>
    </location>
</feature>
<keyword evidence="3" id="KW-1185">Reference proteome</keyword>
<keyword evidence="1" id="KW-1133">Transmembrane helix</keyword>
<comment type="caution">
    <text evidence="2">The sequence shown here is derived from an EMBL/GenBank/DDBJ whole genome shotgun (WGS) entry which is preliminary data.</text>
</comment>
<reference evidence="2" key="1">
    <citation type="submission" date="2021-06" db="EMBL/GenBank/DDBJ databases">
        <title>Parelaphostrongylus tenuis whole genome reference sequence.</title>
        <authorList>
            <person name="Garwood T.J."/>
            <person name="Larsen P.A."/>
            <person name="Fountain-Jones N.M."/>
            <person name="Garbe J.R."/>
            <person name="Macchietto M.G."/>
            <person name="Kania S.A."/>
            <person name="Gerhold R.W."/>
            <person name="Richards J.E."/>
            <person name="Wolf T.M."/>
        </authorList>
    </citation>
    <scope>NUCLEOTIDE SEQUENCE</scope>
    <source>
        <strain evidence="2">MNPRO001-30</strain>
        <tissue evidence="2">Meninges</tissue>
    </source>
</reference>
<dbReference type="Proteomes" id="UP001196413">
    <property type="component" value="Unassembled WGS sequence"/>
</dbReference>
<organism evidence="2 3">
    <name type="scientific">Parelaphostrongylus tenuis</name>
    <name type="common">Meningeal worm</name>
    <dbReference type="NCBI Taxonomy" id="148309"/>
    <lineage>
        <taxon>Eukaryota</taxon>
        <taxon>Metazoa</taxon>
        <taxon>Ecdysozoa</taxon>
        <taxon>Nematoda</taxon>
        <taxon>Chromadorea</taxon>
        <taxon>Rhabditida</taxon>
        <taxon>Rhabditina</taxon>
        <taxon>Rhabditomorpha</taxon>
        <taxon>Strongyloidea</taxon>
        <taxon>Metastrongylidae</taxon>
        <taxon>Parelaphostrongylus</taxon>
    </lineage>
</organism>
<evidence type="ECO:0000256" key="1">
    <source>
        <dbReference type="SAM" id="Phobius"/>
    </source>
</evidence>
<name>A0AAD5WGS7_PARTN</name>
<evidence type="ECO:0000313" key="2">
    <source>
        <dbReference type="EMBL" id="KAJ1368963.1"/>
    </source>
</evidence>
<dbReference type="AlphaFoldDB" id="A0AAD5WGS7"/>
<sequence>MKDTIVCLEKSTIVKVVAISFVFVFKCGVVQLLEVVYNAHRTGRWVRFTNPFIHQEVTELQSTSTKYCSEGRGITEKVMCFNANGSLESTTTAATVWFESQAILYSGRYLSGRCRHFVCYDMTMFISSRSTYAHIISVTNEAHRCASGAHDYGVGQVL</sequence>
<protein>
    <submittedName>
        <fullName evidence="2">Uncharacterized protein</fullName>
    </submittedName>
</protein>
<proteinExistence type="predicted"/>
<evidence type="ECO:0000313" key="3">
    <source>
        <dbReference type="Proteomes" id="UP001196413"/>
    </source>
</evidence>
<gene>
    <name evidence="2" type="ORF">KIN20_030329</name>
</gene>
<accession>A0AAD5WGS7</accession>
<dbReference type="EMBL" id="JAHQIW010006368">
    <property type="protein sequence ID" value="KAJ1368963.1"/>
    <property type="molecule type" value="Genomic_DNA"/>
</dbReference>